<dbReference type="InterPro" id="IPR015882">
    <property type="entry name" value="HEX_bac_N"/>
</dbReference>
<dbReference type="PRINTS" id="PR00738">
    <property type="entry name" value="GLHYDRLASE20"/>
</dbReference>
<dbReference type="Gene3D" id="3.30.379.10">
    <property type="entry name" value="Chitobiase/beta-hexosaminidase domain 2-like"/>
    <property type="match status" value="1"/>
</dbReference>
<dbReference type="EC" id="3.2.1.52" evidence="3"/>
<dbReference type="InterPro" id="IPR025705">
    <property type="entry name" value="Beta_hexosaminidase_sua/sub"/>
</dbReference>
<dbReference type="PANTHER" id="PTHR22600:SF57">
    <property type="entry name" value="BETA-N-ACETYLHEXOSAMINIDASE"/>
    <property type="match status" value="1"/>
</dbReference>
<proteinExistence type="inferred from homology"/>
<dbReference type="STRING" id="1544798.LH29_08155"/>
<evidence type="ECO:0000259" key="9">
    <source>
        <dbReference type="Pfam" id="PF02838"/>
    </source>
</evidence>
<keyword evidence="7" id="KW-0732">Signal</keyword>
<dbReference type="InterPro" id="IPR029018">
    <property type="entry name" value="Hex-like_dom2"/>
</dbReference>
<dbReference type="GO" id="GO:0005975">
    <property type="term" value="P:carbohydrate metabolic process"/>
    <property type="evidence" value="ECO:0007669"/>
    <property type="project" value="InterPro"/>
</dbReference>
<reference evidence="10 11" key="1">
    <citation type="submission" date="2014-09" db="EMBL/GenBank/DDBJ databases">
        <title>Draft Genome Sequence of Draconibacterium sp. JN14CK-3.</title>
        <authorList>
            <person name="Dong C."/>
            <person name="Lai Q."/>
            <person name="Shao Z."/>
        </authorList>
    </citation>
    <scope>NUCLEOTIDE SEQUENCE [LARGE SCALE GENOMIC DNA]</scope>
    <source>
        <strain evidence="10 11">JN14CK-3</strain>
    </source>
</reference>
<evidence type="ECO:0000313" key="10">
    <source>
        <dbReference type="EMBL" id="KJF45337.1"/>
    </source>
</evidence>
<dbReference type="PATRIC" id="fig|1544798.3.peg.1635"/>
<dbReference type="PROSITE" id="PS51257">
    <property type="entry name" value="PROKAR_LIPOPROTEIN"/>
    <property type="match status" value="1"/>
</dbReference>
<evidence type="ECO:0000256" key="7">
    <source>
        <dbReference type="SAM" id="SignalP"/>
    </source>
</evidence>
<accession>A0A0D8JEM0</accession>
<gene>
    <name evidence="10" type="ORF">LH29_08155</name>
</gene>
<dbReference type="GO" id="GO:0016020">
    <property type="term" value="C:membrane"/>
    <property type="evidence" value="ECO:0007669"/>
    <property type="project" value="TreeGrafter"/>
</dbReference>
<dbReference type="Proteomes" id="UP000032544">
    <property type="component" value="Unassembled WGS sequence"/>
</dbReference>
<dbReference type="CDD" id="cd06563">
    <property type="entry name" value="GH20_chitobiase-like"/>
    <property type="match status" value="1"/>
</dbReference>
<evidence type="ECO:0000256" key="3">
    <source>
        <dbReference type="ARBA" id="ARBA00012663"/>
    </source>
</evidence>
<evidence type="ECO:0000256" key="1">
    <source>
        <dbReference type="ARBA" id="ARBA00001231"/>
    </source>
</evidence>
<dbReference type="PANTHER" id="PTHR22600">
    <property type="entry name" value="BETA-HEXOSAMINIDASE"/>
    <property type="match status" value="1"/>
</dbReference>
<keyword evidence="11" id="KW-1185">Reference proteome</keyword>
<dbReference type="GO" id="GO:0030203">
    <property type="term" value="P:glycosaminoglycan metabolic process"/>
    <property type="evidence" value="ECO:0007669"/>
    <property type="project" value="TreeGrafter"/>
</dbReference>
<dbReference type="Pfam" id="PF02838">
    <property type="entry name" value="Glyco_hydro_20b"/>
    <property type="match status" value="1"/>
</dbReference>
<dbReference type="AlphaFoldDB" id="A0A0D8JEM0"/>
<feature type="signal peptide" evidence="7">
    <location>
        <begin position="1"/>
        <end position="22"/>
    </location>
</feature>
<keyword evidence="5" id="KW-0326">Glycosidase</keyword>
<evidence type="ECO:0000256" key="4">
    <source>
        <dbReference type="ARBA" id="ARBA00022801"/>
    </source>
</evidence>
<feature type="domain" description="Beta-hexosaminidase bacterial type N-terminal" evidence="9">
    <location>
        <begin position="31"/>
        <end position="139"/>
    </location>
</feature>
<dbReference type="Pfam" id="PF00728">
    <property type="entry name" value="Glyco_hydro_20"/>
    <property type="match status" value="1"/>
</dbReference>
<dbReference type="SUPFAM" id="SSF55545">
    <property type="entry name" value="beta-N-acetylhexosaminidase-like domain"/>
    <property type="match status" value="1"/>
</dbReference>
<sequence>MNNNLRLLIIALVAGFMASCTTYECPDQPVEIIPYPNQLQVGDGCVNLAKGFQVIGETTHAAYLSSELSKHGIEAGKGVKILFKVAENPNNLGEEGYRLSAKKKTITIEANGIKGQFYGIQTLLQMVNGATVAAVEIEDVPAFGWRAYMLDESRYFHGETFVKQVLDQMAYLKMNVFHWHLIDDAGWRIEIKKYPLLTEVGGSRADSEIETWKSGKTAGVPHSGFYTQDQIKSIVKYAAERNITIMPEFEMPGHSSAAIAAYTWLGTAGKDIDVPIKFGRHYDNYDVTKPEVEQFVKDVLNELFELFPSNFIHIGGDEVGYKSWEDAKHVQQYMKENGINTPADLQIAFTNKISKFVESKGRRMMGWNEIVGINIHKDFEEKKVDKEAETELAKNVVVHFWKGDIKLITDVAQRGYSIVNSLHSSTYLDYDYKRLDLKKAYEFYPIPEDLDKEYHKNIVGLGCQMWSEWTPTNKDVERQTFPRIAAYAETGWTKKDNKDYTRFRKSMDNLILVWDGLNISYGPLDTKK</sequence>
<organism evidence="10 11">
    <name type="scientific">Draconibacterium sediminis</name>
    <dbReference type="NCBI Taxonomy" id="1544798"/>
    <lineage>
        <taxon>Bacteria</taxon>
        <taxon>Pseudomonadati</taxon>
        <taxon>Bacteroidota</taxon>
        <taxon>Bacteroidia</taxon>
        <taxon>Marinilabiliales</taxon>
        <taxon>Prolixibacteraceae</taxon>
        <taxon>Draconibacterium</taxon>
    </lineage>
</organism>
<evidence type="ECO:0000259" key="8">
    <source>
        <dbReference type="Pfam" id="PF00728"/>
    </source>
</evidence>
<dbReference type="RefSeq" id="WP_045027442.1">
    <property type="nucleotide sequence ID" value="NZ_JRHC01000001.1"/>
</dbReference>
<dbReference type="EMBL" id="JRHC01000001">
    <property type="protein sequence ID" value="KJF45337.1"/>
    <property type="molecule type" value="Genomic_DNA"/>
</dbReference>
<keyword evidence="4 10" id="KW-0378">Hydrolase</keyword>
<evidence type="ECO:0000256" key="2">
    <source>
        <dbReference type="ARBA" id="ARBA00006285"/>
    </source>
</evidence>
<comment type="caution">
    <text evidence="10">The sequence shown here is derived from an EMBL/GenBank/DDBJ whole genome shotgun (WGS) entry which is preliminary data.</text>
</comment>
<dbReference type="InterPro" id="IPR017853">
    <property type="entry name" value="GH"/>
</dbReference>
<feature type="domain" description="Glycoside hydrolase family 20 catalytic" evidence="8">
    <location>
        <begin position="143"/>
        <end position="494"/>
    </location>
</feature>
<comment type="catalytic activity">
    <reaction evidence="1">
        <text>Hydrolysis of terminal non-reducing N-acetyl-D-hexosamine residues in N-acetyl-beta-D-hexosaminides.</text>
        <dbReference type="EC" id="3.2.1.52"/>
    </reaction>
</comment>
<protein>
    <recommendedName>
        <fullName evidence="3">beta-N-acetylhexosaminidase</fullName>
        <ecNumber evidence="3">3.2.1.52</ecNumber>
    </recommendedName>
</protein>
<feature type="chain" id="PRO_5002331324" description="beta-N-acetylhexosaminidase" evidence="7">
    <location>
        <begin position="23"/>
        <end position="528"/>
    </location>
</feature>
<feature type="active site" description="Proton donor" evidence="6">
    <location>
        <position position="318"/>
    </location>
</feature>
<evidence type="ECO:0000313" key="11">
    <source>
        <dbReference type="Proteomes" id="UP000032544"/>
    </source>
</evidence>
<dbReference type="OrthoDB" id="1090159at2"/>
<dbReference type="GO" id="GO:0004563">
    <property type="term" value="F:beta-N-acetylhexosaminidase activity"/>
    <property type="evidence" value="ECO:0007669"/>
    <property type="project" value="UniProtKB-EC"/>
</dbReference>
<dbReference type="InterPro" id="IPR015883">
    <property type="entry name" value="Glyco_hydro_20_cat"/>
</dbReference>
<comment type="similarity">
    <text evidence="2">Belongs to the glycosyl hydrolase 20 family.</text>
</comment>
<evidence type="ECO:0000256" key="5">
    <source>
        <dbReference type="ARBA" id="ARBA00023295"/>
    </source>
</evidence>
<name>A0A0D8JEM0_9BACT</name>
<dbReference type="SUPFAM" id="SSF51445">
    <property type="entry name" value="(Trans)glycosidases"/>
    <property type="match status" value="1"/>
</dbReference>
<dbReference type="Gene3D" id="3.20.20.80">
    <property type="entry name" value="Glycosidases"/>
    <property type="match status" value="1"/>
</dbReference>
<evidence type="ECO:0000256" key="6">
    <source>
        <dbReference type="PIRSR" id="PIRSR625705-1"/>
    </source>
</evidence>